<dbReference type="Gene3D" id="3.40.50.2300">
    <property type="match status" value="2"/>
</dbReference>
<dbReference type="InterPro" id="IPR046335">
    <property type="entry name" value="LacI/GalR-like_sensor"/>
</dbReference>
<evidence type="ECO:0000256" key="4">
    <source>
        <dbReference type="SAM" id="MobiDB-lite"/>
    </source>
</evidence>
<dbReference type="PANTHER" id="PTHR30146:SF155">
    <property type="entry name" value="ALANINE RACEMASE"/>
    <property type="match status" value="1"/>
</dbReference>
<proteinExistence type="predicted"/>
<evidence type="ECO:0000256" key="2">
    <source>
        <dbReference type="ARBA" id="ARBA00023125"/>
    </source>
</evidence>
<dbReference type="Proteomes" id="UP000199632">
    <property type="component" value="Unassembled WGS sequence"/>
</dbReference>
<dbReference type="Pfam" id="PF13377">
    <property type="entry name" value="Peripla_BP_3"/>
    <property type="match status" value="1"/>
</dbReference>
<sequence>MKRPTIGDIAERAGVSRSAVSFALNGQPGVSDETRERVLAVAAEIGWRPHSAARALRGGRAGAIGLALQRPARLLGDEPFTMELISGLEAELSPRSCGLNLQVVEDTEAEIATYRRWWAEHRVDGVIVLNLCADDPRITVLEDLHLPAVVIGGPTGTGTLPSIWSQDAAGMTDVAEYLAALGHRRLAHVAGDPAMAHIVDRSAALHEVCRLRGLPEPVTVRADYSETDSAQATRRLLAMPERPTAIIYHSDLTAVTGLEVALEMGVRVPDDLSLVSFNDSRLCRLVNPKLTALAHDIPGRGAQAARMLFAAIDGSGEPGSQPAEPYRLLPRGSTGVHRAPH</sequence>
<dbReference type="PROSITE" id="PS50932">
    <property type="entry name" value="HTH_LACI_2"/>
    <property type="match status" value="1"/>
</dbReference>
<dbReference type="STRING" id="137265.SAMN05421684_6060"/>
<feature type="region of interest" description="Disordered" evidence="4">
    <location>
        <begin position="313"/>
        <end position="341"/>
    </location>
</feature>
<evidence type="ECO:0000256" key="1">
    <source>
        <dbReference type="ARBA" id="ARBA00023015"/>
    </source>
</evidence>
<dbReference type="PROSITE" id="PS00356">
    <property type="entry name" value="HTH_LACI_1"/>
    <property type="match status" value="1"/>
</dbReference>
<dbReference type="SUPFAM" id="SSF47413">
    <property type="entry name" value="lambda repressor-like DNA-binding domains"/>
    <property type="match status" value="1"/>
</dbReference>
<organism evidence="6 7">
    <name type="scientific">Asanoa ishikariensis</name>
    <dbReference type="NCBI Taxonomy" id="137265"/>
    <lineage>
        <taxon>Bacteria</taxon>
        <taxon>Bacillati</taxon>
        <taxon>Actinomycetota</taxon>
        <taxon>Actinomycetes</taxon>
        <taxon>Micromonosporales</taxon>
        <taxon>Micromonosporaceae</taxon>
        <taxon>Asanoa</taxon>
    </lineage>
</organism>
<dbReference type="GO" id="GO:0003700">
    <property type="term" value="F:DNA-binding transcription factor activity"/>
    <property type="evidence" value="ECO:0007669"/>
    <property type="project" value="TreeGrafter"/>
</dbReference>
<reference evidence="7" key="1">
    <citation type="submission" date="2016-10" db="EMBL/GenBank/DDBJ databases">
        <authorList>
            <person name="Varghese N."/>
            <person name="Submissions S."/>
        </authorList>
    </citation>
    <scope>NUCLEOTIDE SEQUENCE [LARGE SCALE GENOMIC DNA]</scope>
    <source>
        <strain evidence="7">DSM 44718</strain>
    </source>
</reference>
<dbReference type="PANTHER" id="PTHR30146">
    <property type="entry name" value="LACI-RELATED TRANSCRIPTIONAL REPRESSOR"/>
    <property type="match status" value="1"/>
</dbReference>
<protein>
    <submittedName>
        <fullName evidence="6">Transcriptional regulator, LacI family</fullName>
    </submittedName>
</protein>
<dbReference type="InterPro" id="IPR010982">
    <property type="entry name" value="Lambda_DNA-bd_dom_sf"/>
</dbReference>
<dbReference type="OrthoDB" id="1938857at2"/>
<evidence type="ECO:0000256" key="3">
    <source>
        <dbReference type="ARBA" id="ARBA00023163"/>
    </source>
</evidence>
<dbReference type="AlphaFoldDB" id="A0A1H3TPA1"/>
<keyword evidence="7" id="KW-1185">Reference proteome</keyword>
<keyword evidence="3" id="KW-0804">Transcription</keyword>
<dbReference type="InterPro" id="IPR000843">
    <property type="entry name" value="HTH_LacI"/>
</dbReference>
<accession>A0A1H3TPA1</accession>
<dbReference type="SMART" id="SM00354">
    <property type="entry name" value="HTH_LACI"/>
    <property type="match status" value="1"/>
</dbReference>
<evidence type="ECO:0000259" key="5">
    <source>
        <dbReference type="PROSITE" id="PS50932"/>
    </source>
</evidence>
<keyword evidence="1" id="KW-0805">Transcription regulation</keyword>
<dbReference type="CDD" id="cd01392">
    <property type="entry name" value="HTH_LacI"/>
    <property type="match status" value="1"/>
</dbReference>
<dbReference type="GO" id="GO:0000976">
    <property type="term" value="F:transcription cis-regulatory region binding"/>
    <property type="evidence" value="ECO:0007669"/>
    <property type="project" value="TreeGrafter"/>
</dbReference>
<dbReference type="EMBL" id="FNQB01000003">
    <property type="protein sequence ID" value="SDZ51465.1"/>
    <property type="molecule type" value="Genomic_DNA"/>
</dbReference>
<dbReference type="Gene3D" id="1.10.260.40">
    <property type="entry name" value="lambda repressor-like DNA-binding domains"/>
    <property type="match status" value="1"/>
</dbReference>
<gene>
    <name evidence="6" type="ORF">SAMN05421684_6060</name>
</gene>
<dbReference type="InterPro" id="IPR028082">
    <property type="entry name" value="Peripla_BP_I"/>
</dbReference>
<dbReference type="CDD" id="cd06267">
    <property type="entry name" value="PBP1_LacI_sugar_binding-like"/>
    <property type="match status" value="1"/>
</dbReference>
<dbReference type="Pfam" id="PF00356">
    <property type="entry name" value="LacI"/>
    <property type="match status" value="1"/>
</dbReference>
<dbReference type="SUPFAM" id="SSF53822">
    <property type="entry name" value="Periplasmic binding protein-like I"/>
    <property type="match status" value="1"/>
</dbReference>
<evidence type="ECO:0000313" key="7">
    <source>
        <dbReference type="Proteomes" id="UP000199632"/>
    </source>
</evidence>
<name>A0A1H3TPA1_9ACTN</name>
<keyword evidence="2" id="KW-0238">DNA-binding</keyword>
<evidence type="ECO:0000313" key="6">
    <source>
        <dbReference type="EMBL" id="SDZ51465.1"/>
    </source>
</evidence>
<feature type="domain" description="HTH lacI-type" evidence="5">
    <location>
        <begin position="4"/>
        <end position="58"/>
    </location>
</feature>